<evidence type="ECO:0000313" key="2">
    <source>
        <dbReference type="EMBL" id="QXT38410.1"/>
    </source>
</evidence>
<name>A0A8F6YBP6_9RHOB</name>
<gene>
    <name evidence="2" type="ORF">KYE46_10665</name>
</gene>
<dbReference type="InterPro" id="IPR053188">
    <property type="entry name" value="FkbM_Methyltransferase"/>
</dbReference>
<dbReference type="GO" id="GO:0008171">
    <property type="term" value="F:O-methyltransferase activity"/>
    <property type="evidence" value="ECO:0007669"/>
    <property type="project" value="TreeGrafter"/>
</dbReference>
<dbReference type="EMBL" id="CP079194">
    <property type="protein sequence ID" value="QXT38410.1"/>
    <property type="molecule type" value="Genomic_DNA"/>
</dbReference>
<dbReference type="GO" id="GO:0032259">
    <property type="term" value="P:methylation"/>
    <property type="evidence" value="ECO:0007669"/>
    <property type="project" value="UniProtKB-KW"/>
</dbReference>
<dbReference type="PANTHER" id="PTHR36973">
    <property type="entry name" value="SLL1456 PROTEIN-RELATED"/>
    <property type="match status" value="1"/>
</dbReference>
<sequence>MSVGFQPERARALIDILSPDRLTRVVDIGANPLDETPYKGLLSIGGCDVWGFEPQAGAYDKLMAAKGAHEHYICAAVGTGEPAELKVCSDVGFTSLLEPSRRFVEATGQFADRMRVVDRIEVETSRLDDLEELPEFDLLKIDIQGSELAVFQNGAGKLSKALAVITEVTAVPMYEGQPVLADQLTELGQHGFLLHKFLFLKEIGFRNPWSARLKRSVYRSQLGDGDAVMVRGLLDLQGLEDEELKHLAILCDSVLLTQDLGVTAMVELMHRGVIQETQLHDYMDLLPGAGPRPAETAAQ</sequence>
<organism evidence="2 3">
    <name type="scientific">Gymnodinialimonas ceratoperidinii</name>
    <dbReference type="NCBI Taxonomy" id="2856823"/>
    <lineage>
        <taxon>Bacteria</taxon>
        <taxon>Pseudomonadati</taxon>
        <taxon>Pseudomonadota</taxon>
        <taxon>Alphaproteobacteria</taxon>
        <taxon>Rhodobacterales</taxon>
        <taxon>Paracoccaceae</taxon>
        <taxon>Gymnodinialimonas</taxon>
    </lineage>
</organism>
<proteinExistence type="predicted"/>
<evidence type="ECO:0000259" key="1">
    <source>
        <dbReference type="Pfam" id="PF05050"/>
    </source>
</evidence>
<dbReference type="KEGG" id="gce:KYE46_10665"/>
<evidence type="ECO:0000313" key="3">
    <source>
        <dbReference type="Proteomes" id="UP000825009"/>
    </source>
</evidence>
<feature type="domain" description="Methyltransferase FkbM" evidence="1">
    <location>
        <begin position="27"/>
        <end position="193"/>
    </location>
</feature>
<dbReference type="NCBIfam" id="TIGR01444">
    <property type="entry name" value="fkbM_fam"/>
    <property type="match status" value="1"/>
</dbReference>
<dbReference type="PANTHER" id="PTHR36973:SF4">
    <property type="entry name" value="NODULATION PROTEIN"/>
    <property type="match status" value="1"/>
</dbReference>
<dbReference type="Proteomes" id="UP000825009">
    <property type="component" value="Chromosome"/>
</dbReference>
<dbReference type="Pfam" id="PF05050">
    <property type="entry name" value="Methyltransf_21"/>
    <property type="match status" value="1"/>
</dbReference>
<reference evidence="2 3" key="1">
    <citation type="submission" date="2021-07" db="EMBL/GenBank/DDBJ databases">
        <title>A novel Jannaschia species isolated from marine dinoflagellate Ceratoperidinium margalefii.</title>
        <authorList>
            <person name="Jiang Y."/>
            <person name="Li Z."/>
        </authorList>
    </citation>
    <scope>NUCLEOTIDE SEQUENCE [LARGE SCALE GENOMIC DNA]</scope>
    <source>
        <strain evidence="2 3">J12C1-MA-4</strain>
    </source>
</reference>
<dbReference type="AlphaFoldDB" id="A0A8F6YBP6"/>
<keyword evidence="2" id="KW-0489">Methyltransferase</keyword>
<keyword evidence="3" id="KW-1185">Reference proteome</keyword>
<dbReference type="InterPro" id="IPR006342">
    <property type="entry name" value="FkbM_mtfrase"/>
</dbReference>
<protein>
    <submittedName>
        <fullName evidence="2">FkbM family methyltransferase</fullName>
    </submittedName>
</protein>
<dbReference type="RefSeq" id="WP_219000606.1">
    <property type="nucleotide sequence ID" value="NZ_CP079194.1"/>
</dbReference>
<keyword evidence="2" id="KW-0808">Transferase</keyword>
<accession>A0A8F6YBP6</accession>